<feature type="transmembrane region" description="Helical" evidence="1">
    <location>
        <begin position="102"/>
        <end position="126"/>
    </location>
</feature>
<dbReference type="Proteomes" id="UP000269438">
    <property type="component" value="Unassembled WGS sequence"/>
</dbReference>
<feature type="transmembrane region" description="Helical" evidence="1">
    <location>
        <begin position="7"/>
        <end position="28"/>
    </location>
</feature>
<keyword evidence="3" id="KW-1185">Reference proteome</keyword>
<evidence type="ECO:0000313" key="2">
    <source>
        <dbReference type="EMBL" id="RLP79355.1"/>
    </source>
</evidence>
<gene>
    <name evidence="2" type="ORF">D9V34_16335</name>
</gene>
<reference evidence="2 3" key="1">
    <citation type="submission" date="2018-10" db="EMBL/GenBank/DDBJ databases">
        <authorList>
            <person name="Li J."/>
        </authorList>
    </citation>
    <scope>NUCLEOTIDE SEQUENCE [LARGE SCALE GENOMIC DNA]</scope>
    <source>
        <strain evidence="2 3">JCM 11654</strain>
    </source>
</reference>
<keyword evidence="1" id="KW-1133">Transmembrane helix</keyword>
<keyword evidence="1" id="KW-0472">Membrane</keyword>
<accession>A0A3L7AHE2</accession>
<feature type="transmembrane region" description="Helical" evidence="1">
    <location>
        <begin position="34"/>
        <end position="56"/>
    </location>
</feature>
<protein>
    <submittedName>
        <fullName evidence="2">Uncharacterized protein</fullName>
    </submittedName>
</protein>
<dbReference type="EMBL" id="RCUY01000015">
    <property type="protein sequence ID" value="RLP79355.1"/>
    <property type="molecule type" value="Genomic_DNA"/>
</dbReference>
<organism evidence="2 3">
    <name type="scientific">Mycetocola lacteus</name>
    <dbReference type="NCBI Taxonomy" id="76637"/>
    <lineage>
        <taxon>Bacteria</taxon>
        <taxon>Bacillati</taxon>
        <taxon>Actinomycetota</taxon>
        <taxon>Actinomycetes</taxon>
        <taxon>Micrococcales</taxon>
        <taxon>Microbacteriaceae</taxon>
        <taxon>Mycetocola</taxon>
    </lineage>
</organism>
<comment type="caution">
    <text evidence="2">The sequence shown here is derived from an EMBL/GenBank/DDBJ whole genome shotgun (WGS) entry which is preliminary data.</text>
</comment>
<evidence type="ECO:0000256" key="1">
    <source>
        <dbReference type="SAM" id="Phobius"/>
    </source>
</evidence>
<evidence type="ECO:0000313" key="3">
    <source>
        <dbReference type="Proteomes" id="UP000269438"/>
    </source>
</evidence>
<proteinExistence type="predicted"/>
<dbReference type="AlphaFoldDB" id="A0A3L7AHE2"/>
<sequence>MILAVPAGFVIGVVWGMMLTGGDLVAWGEFVLSLGWFSAFIAALAAFGLFLGVHLGDRELRRRIGSRVLLGAAGAAGVVFTTLLLIGLVTQIVANPGYANPLAFVVLWAIPISLASGVVAALAVLATDAGYRKLRILA</sequence>
<keyword evidence="1" id="KW-0812">Transmembrane</keyword>
<name>A0A3L7AHE2_9MICO</name>
<feature type="transmembrane region" description="Helical" evidence="1">
    <location>
        <begin position="68"/>
        <end position="90"/>
    </location>
</feature>